<evidence type="ECO:0000259" key="1">
    <source>
        <dbReference type="SMART" id="SM00923"/>
    </source>
</evidence>
<dbReference type="InterPro" id="IPR038020">
    <property type="entry name" value="MbtH-like_sf"/>
</dbReference>
<dbReference type="SMART" id="SM00923">
    <property type="entry name" value="MbtH"/>
    <property type="match status" value="1"/>
</dbReference>
<comment type="caution">
    <text evidence="2">The sequence shown here is derived from an EMBL/GenBank/DDBJ whole genome shotgun (WGS) entry which is preliminary data.</text>
</comment>
<evidence type="ECO:0000313" key="2">
    <source>
        <dbReference type="EMBL" id="OLF07376.1"/>
    </source>
</evidence>
<dbReference type="EMBL" id="MSIF01000016">
    <property type="protein sequence ID" value="OLF07376.1"/>
    <property type="molecule type" value="Genomic_DNA"/>
</dbReference>
<dbReference type="Gene3D" id="3.90.820.10">
    <property type="entry name" value="Structural Genomics, Unknown Function 30-nov-00 1gh9 Mol_id"/>
    <property type="match status" value="1"/>
</dbReference>
<accession>A0A7Z0WHT6</accession>
<reference evidence="2 3" key="1">
    <citation type="submission" date="2016-12" db="EMBL/GenBank/DDBJ databases">
        <title>The draft genome sequence of Actinophytocola xinjiangensis.</title>
        <authorList>
            <person name="Wang W."/>
            <person name="Yuan L."/>
        </authorList>
    </citation>
    <scope>NUCLEOTIDE SEQUENCE [LARGE SCALE GENOMIC DNA]</scope>
    <source>
        <strain evidence="2 3">CGMCC 4.4663</strain>
    </source>
</reference>
<proteinExistence type="predicted"/>
<dbReference type="GO" id="GO:0005829">
    <property type="term" value="C:cytosol"/>
    <property type="evidence" value="ECO:0007669"/>
    <property type="project" value="TreeGrafter"/>
</dbReference>
<gene>
    <name evidence="2" type="ORF">BLA60_27825</name>
</gene>
<evidence type="ECO:0000313" key="3">
    <source>
        <dbReference type="Proteomes" id="UP000185696"/>
    </source>
</evidence>
<protein>
    <submittedName>
        <fullName evidence="2">MbtH family protein</fullName>
    </submittedName>
</protein>
<dbReference type="InterPro" id="IPR005153">
    <property type="entry name" value="MbtH-like_dom"/>
</dbReference>
<feature type="domain" description="MbtH-like" evidence="1">
    <location>
        <begin position="5"/>
        <end position="55"/>
    </location>
</feature>
<dbReference type="InterPro" id="IPR037407">
    <property type="entry name" value="MLP_fam"/>
</dbReference>
<dbReference type="SUPFAM" id="SSF160582">
    <property type="entry name" value="MbtH-like"/>
    <property type="match status" value="1"/>
</dbReference>
<sequence length="66" mass="7619">MNTSVPATAAEPGFRVVRNHEDQYSLWPVEREIPEGWRDAGFTGPRADCLDHIEQVWTDLRPRSVR</sequence>
<dbReference type="PANTHER" id="PTHR38444">
    <property type="entry name" value="ENTEROBACTIN BIOSYNTHESIS PROTEIN YBDZ"/>
    <property type="match status" value="1"/>
</dbReference>
<organism evidence="2 3">
    <name type="scientific">Actinophytocola xinjiangensis</name>
    <dbReference type="NCBI Taxonomy" id="485602"/>
    <lineage>
        <taxon>Bacteria</taxon>
        <taxon>Bacillati</taxon>
        <taxon>Actinomycetota</taxon>
        <taxon>Actinomycetes</taxon>
        <taxon>Pseudonocardiales</taxon>
        <taxon>Pseudonocardiaceae</taxon>
    </lineage>
</organism>
<dbReference type="Pfam" id="PF03621">
    <property type="entry name" value="MbtH"/>
    <property type="match status" value="1"/>
</dbReference>
<name>A0A7Z0WHT6_9PSEU</name>
<dbReference type="AlphaFoldDB" id="A0A7Z0WHT6"/>
<dbReference type="PANTHER" id="PTHR38444:SF1">
    <property type="entry name" value="ENTEROBACTIN BIOSYNTHESIS PROTEIN YBDZ"/>
    <property type="match status" value="1"/>
</dbReference>
<dbReference type="GO" id="GO:0019290">
    <property type="term" value="P:siderophore biosynthetic process"/>
    <property type="evidence" value="ECO:0007669"/>
    <property type="project" value="TreeGrafter"/>
</dbReference>
<dbReference type="RefSeq" id="WP_075135968.1">
    <property type="nucleotide sequence ID" value="NZ_MSIF01000016.1"/>
</dbReference>
<dbReference type="OrthoDB" id="7584480at2"/>
<dbReference type="Proteomes" id="UP000185696">
    <property type="component" value="Unassembled WGS sequence"/>
</dbReference>
<keyword evidence="3" id="KW-1185">Reference proteome</keyword>